<name>A0A8D8WR28_9HEMI</name>
<dbReference type="AlphaFoldDB" id="A0A8D8WR28"/>
<dbReference type="EMBL" id="HBUF01217979">
    <property type="protein sequence ID" value="CAG6668058.1"/>
    <property type="molecule type" value="Transcribed_RNA"/>
</dbReference>
<organism evidence="1">
    <name type="scientific">Cacopsylla melanoneura</name>
    <dbReference type="NCBI Taxonomy" id="428564"/>
    <lineage>
        <taxon>Eukaryota</taxon>
        <taxon>Metazoa</taxon>
        <taxon>Ecdysozoa</taxon>
        <taxon>Arthropoda</taxon>
        <taxon>Hexapoda</taxon>
        <taxon>Insecta</taxon>
        <taxon>Pterygota</taxon>
        <taxon>Neoptera</taxon>
        <taxon>Paraneoptera</taxon>
        <taxon>Hemiptera</taxon>
        <taxon>Sternorrhyncha</taxon>
        <taxon>Psylloidea</taxon>
        <taxon>Psyllidae</taxon>
        <taxon>Psyllinae</taxon>
        <taxon>Cacopsylla</taxon>
    </lineage>
</organism>
<sequence>MNLQSALNSVPVKPKSSLPNRGKRGFFFFFTSESGVLYSRNRTYFNQKSILHYALENVLQAKKYLYCTNTRKRTSSKKVPTLLYTRKRTSSKKVYFTIILYTRKYKNSLMDLILFRMEIANN</sequence>
<accession>A0A8D8WR28</accession>
<protein>
    <submittedName>
        <fullName evidence="1">Uncharacterized protein</fullName>
    </submittedName>
</protein>
<reference evidence="1" key="1">
    <citation type="submission" date="2021-05" db="EMBL/GenBank/DDBJ databases">
        <authorList>
            <person name="Alioto T."/>
            <person name="Alioto T."/>
            <person name="Gomez Garrido J."/>
        </authorList>
    </citation>
    <scope>NUCLEOTIDE SEQUENCE</scope>
</reference>
<evidence type="ECO:0000313" key="1">
    <source>
        <dbReference type="EMBL" id="CAG6668058.1"/>
    </source>
</evidence>
<proteinExistence type="predicted"/>